<keyword evidence="4" id="KW-1185">Reference proteome</keyword>
<dbReference type="PANTHER" id="PTHR33453">
    <property type="match status" value="1"/>
</dbReference>
<sequence>MGEGMTRVRRYGANGSVRRRVIGVVVVVALVMVTLVVTPGGGSVATAAGGGFAPPAIGKFDVISGGVTEYRNLIDAIRRQSSSDTRLNRPVTPQPKPDSTDARGYFSVELQASTNCVVELVIRRSDLYLMGWYRTKGNTYFSFKPDNGLKLYGFARDSKTTQKSLGKSYSYQDLGYPAEKRAQLDLGGGMLKNALESLCEDPAALEAYYKHAVVIIEMALEAARLQPLYEHLVHHYDEYAPPGAGLVELQNNWGALSGRAWQELNSSNNSGLPPLRVSDGYVYTALTDILAALMVVHHLNCDRNAWRTTTAVSAADDCSVAGGRFLVTVTQVSFENPGDAGPDLEPYGVIEVHSDKHWPMVVWEQGNQDIPHVNNVFPDARLVVDSASGPICFEATVRESDQTNGDDNLTSTVNFACGTGGTITFSGPDGNVYLYYSVQRLVRACLSWIAVPTCDVAGRDYLYHVTTISFVNPGEGGDPEPYGIVGVDPGRAGPFRAIWDQPHSSHVPTVPVGFVVPEVPAPTRVNVDARPCFYLDVQEHDNNPDDRLAPVGTFCGDERHLVATQDDNQVQLVYDFYEVLSGP</sequence>
<dbReference type="GO" id="GO:0017148">
    <property type="term" value="P:negative regulation of translation"/>
    <property type="evidence" value="ECO:0007669"/>
    <property type="project" value="InterPro"/>
</dbReference>
<name>A0A1C6SRL0_9ACTN</name>
<keyword evidence="2" id="KW-0812">Transmembrane</keyword>
<organism evidence="3 4">
    <name type="scientific">Micromonospora nigra</name>
    <dbReference type="NCBI Taxonomy" id="145857"/>
    <lineage>
        <taxon>Bacteria</taxon>
        <taxon>Bacillati</taxon>
        <taxon>Actinomycetota</taxon>
        <taxon>Actinomycetes</taxon>
        <taxon>Micromonosporales</taxon>
        <taxon>Micromonosporaceae</taxon>
        <taxon>Micromonospora</taxon>
    </lineage>
</organism>
<feature type="region of interest" description="Disordered" evidence="1">
    <location>
        <begin position="81"/>
        <end position="102"/>
    </location>
</feature>
<keyword evidence="2" id="KW-1133">Transmembrane helix</keyword>
<evidence type="ECO:0000256" key="2">
    <source>
        <dbReference type="SAM" id="Phobius"/>
    </source>
</evidence>
<dbReference type="InterPro" id="IPR017989">
    <property type="entry name" value="Ribosome_inactivat_1/2"/>
</dbReference>
<dbReference type="Proteomes" id="UP000199699">
    <property type="component" value="Unassembled WGS sequence"/>
</dbReference>
<evidence type="ECO:0000313" key="3">
    <source>
        <dbReference type="EMBL" id="SCL32264.1"/>
    </source>
</evidence>
<dbReference type="AlphaFoldDB" id="A0A1C6SRL0"/>
<dbReference type="EMBL" id="FMHT01000003">
    <property type="protein sequence ID" value="SCL32264.1"/>
    <property type="molecule type" value="Genomic_DNA"/>
</dbReference>
<feature type="transmembrane region" description="Helical" evidence="2">
    <location>
        <begin position="21"/>
        <end position="38"/>
    </location>
</feature>
<gene>
    <name evidence="3" type="ORF">GA0070616_4420</name>
</gene>
<dbReference type="PANTHER" id="PTHR33453:SF34">
    <property type="entry name" value="RIBOSOME-INACTIVATING PROTEIN"/>
    <property type="match status" value="1"/>
</dbReference>
<dbReference type="InterPro" id="IPR036041">
    <property type="entry name" value="Ribosome-inact_prot_sf"/>
</dbReference>
<dbReference type="PRINTS" id="PR00396">
    <property type="entry name" value="SHIGARICIN"/>
</dbReference>
<dbReference type="GO" id="GO:0030598">
    <property type="term" value="F:rRNA N-glycosylase activity"/>
    <property type="evidence" value="ECO:0007669"/>
    <property type="project" value="InterPro"/>
</dbReference>
<dbReference type="Pfam" id="PF00161">
    <property type="entry name" value="RIP"/>
    <property type="match status" value="1"/>
</dbReference>
<evidence type="ECO:0000256" key="1">
    <source>
        <dbReference type="SAM" id="MobiDB-lite"/>
    </source>
</evidence>
<proteinExistence type="predicted"/>
<evidence type="ECO:0000313" key="4">
    <source>
        <dbReference type="Proteomes" id="UP000199699"/>
    </source>
</evidence>
<keyword evidence="2" id="KW-0472">Membrane</keyword>
<accession>A0A1C6SRL0</accession>
<dbReference type="InterPro" id="IPR001574">
    <property type="entry name" value="Ribosome_inactivat_prot"/>
</dbReference>
<reference evidence="3 4" key="1">
    <citation type="submission" date="2016-06" db="EMBL/GenBank/DDBJ databases">
        <authorList>
            <person name="Kjaerup R.B."/>
            <person name="Dalgaard T.S."/>
            <person name="Juul-Madsen H.R."/>
        </authorList>
    </citation>
    <scope>NUCLEOTIDE SEQUENCE [LARGE SCALE GENOMIC DNA]</scope>
    <source>
        <strain evidence="3 4">DSM 43818</strain>
    </source>
</reference>
<dbReference type="SUPFAM" id="SSF56371">
    <property type="entry name" value="Ribosome inactivating proteins (RIP)"/>
    <property type="match status" value="1"/>
</dbReference>
<protein>
    <submittedName>
        <fullName evidence="3">Ribosome inactivating protein</fullName>
    </submittedName>
</protein>
<dbReference type="Gene3D" id="3.40.420.10">
    <property type="entry name" value="Ricin (A subunit), domain 1"/>
    <property type="match status" value="1"/>
</dbReference>
<dbReference type="InterPro" id="IPR016138">
    <property type="entry name" value="Ribosome_inactivat_prot_sub1"/>
</dbReference>